<dbReference type="EMBL" id="JBJQND010000006">
    <property type="protein sequence ID" value="KAL3872990.1"/>
    <property type="molecule type" value="Genomic_DNA"/>
</dbReference>
<comment type="caution">
    <text evidence="2">The sequence shown here is derived from an EMBL/GenBank/DDBJ whole genome shotgun (WGS) entry which is preliminary data.</text>
</comment>
<organism evidence="2 3">
    <name type="scientific">Sinanodonta woodiana</name>
    <name type="common">Chinese pond mussel</name>
    <name type="synonym">Anodonta woodiana</name>
    <dbReference type="NCBI Taxonomy" id="1069815"/>
    <lineage>
        <taxon>Eukaryota</taxon>
        <taxon>Metazoa</taxon>
        <taxon>Spiralia</taxon>
        <taxon>Lophotrochozoa</taxon>
        <taxon>Mollusca</taxon>
        <taxon>Bivalvia</taxon>
        <taxon>Autobranchia</taxon>
        <taxon>Heteroconchia</taxon>
        <taxon>Palaeoheterodonta</taxon>
        <taxon>Unionida</taxon>
        <taxon>Unionoidea</taxon>
        <taxon>Unionidae</taxon>
        <taxon>Unioninae</taxon>
        <taxon>Sinanodonta</taxon>
    </lineage>
</organism>
<dbReference type="AlphaFoldDB" id="A0ABD3WGB7"/>
<evidence type="ECO:0000256" key="1">
    <source>
        <dbReference type="SAM" id="MobiDB-lite"/>
    </source>
</evidence>
<sequence>WSLSAAEKRETFLLLWDTNNEETKDMGNKGRGQRQRRRKTQLDREITQLGREITQLDREITQLDREIIQLPQQSITEVPASTPIKEQNCTGG</sequence>
<gene>
    <name evidence="2" type="ORF">ACJMK2_036155</name>
</gene>
<evidence type="ECO:0000313" key="2">
    <source>
        <dbReference type="EMBL" id="KAL3872990.1"/>
    </source>
</evidence>
<dbReference type="Proteomes" id="UP001634394">
    <property type="component" value="Unassembled WGS sequence"/>
</dbReference>
<proteinExistence type="predicted"/>
<feature type="non-terminal residue" evidence="2">
    <location>
        <position position="1"/>
    </location>
</feature>
<reference evidence="2 3" key="1">
    <citation type="submission" date="2024-11" db="EMBL/GenBank/DDBJ databases">
        <title>Chromosome-level genome assembly of the freshwater bivalve Anodonta woodiana.</title>
        <authorList>
            <person name="Chen X."/>
        </authorList>
    </citation>
    <scope>NUCLEOTIDE SEQUENCE [LARGE SCALE GENOMIC DNA]</scope>
    <source>
        <strain evidence="2">MN2024</strain>
        <tissue evidence="2">Gills</tissue>
    </source>
</reference>
<name>A0ABD3WGB7_SINWO</name>
<keyword evidence="3" id="KW-1185">Reference proteome</keyword>
<protein>
    <submittedName>
        <fullName evidence="2">Uncharacterized protein</fullName>
    </submittedName>
</protein>
<accession>A0ABD3WGB7</accession>
<evidence type="ECO:0000313" key="3">
    <source>
        <dbReference type="Proteomes" id="UP001634394"/>
    </source>
</evidence>
<feature type="region of interest" description="Disordered" evidence="1">
    <location>
        <begin position="18"/>
        <end position="42"/>
    </location>
</feature>